<feature type="domain" description="Thioredoxin" evidence="7">
    <location>
        <begin position="6"/>
        <end position="131"/>
    </location>
</feature>
<dbReference type="EMBL" id="JABFTP020000124">
    <property type="protein sequence ID" value="KAL3278576.1"/>
    <property type="molecule type" value="Genomic_DNA"/>
</dbReference>
<feature type="domain" description="Thioredoxin" evidence="7">
    <location>
        <begin position="132"/>
        <end position="249"/>
    </location>
</feature>
<dbReference type="Pfam" id="PF00085">
    <property type="entry name" value="Thioredoxin"/>
    <property type="match status" value="3"/>
</dbReference>
<dbReference type="InterPro" id="IPR051063">
    <property type="entry name" value="PDI"/>
</dbReference>
<evidence type="ECO:0000256" key="5">
    <source>
        <dbReference type="RuleBase" id="RU004208"/>
    </source>
</evidence>
<dbReference type="GO" id="GO:0005737">
    <property type="term" value="C:cytoplasm"/>
    <property type="evidence" value="ECO:0007669"/>
    <property type="project" value="UniProtKB-ARBA"/>
</dbReference>
<dbReference type="PANTHER" id="PTHR45672:SF3">
    <property type="entry name" value="THIOREDOXIN DOMAIN-CONTAINING PROTEIN 5"/>
    <property type="match status" value="1"/>
</dbReference>
<accession>A0ABD2NJQ0</accession>
<evidence type="ECO:0000256" key="6">
    <source>
        <dbReference type="SAM" id="SignalP"/>
    </source>
</evidence>
<evidence type="ECO:0000313" key="9">
    <source>
        <dbReference type="Proteomes" id="UP001516400"/>
    </source>
</evidence>
<protein>
    <recommendedName>
        <fullName evidence="7">Thioredoxin domain-containing protein</fullName>
    </recommendedName>
</protein>
<evidence type="ECO:0000313" key="8">
    <source>
        <dbReference type="EMBL" id="KAL3278576.1"/>
    </source>
</evidence>
<proteinExistence type="inferred from homology"/>
<dbReference type="InterPro" id="IPR005788">
    <property type="entry name" value="PDI_thioredoxin-like_dom"/>
</dbReference>
<feature type="chain" id="PRO_5044800453" description="Thioredoxin domain-containing protein" evidence="6">
    <location>
        <begin position="19"/>
        <end position="383"/>
    </location>
</feature>
<sequence>MHLYLSFMICEYFSFVLGHSEDTDSLQYTTENFSVELPKSNHFVMFYAPWCGHCQRLAPTWGKLAEMLNEEDYNIKVAKVDCTTDRQICSDHDITGYPTLKFFKKGSSDGEKFRGTRDLPTLTTFINEQLRKVENEEAQVGSLIVNELTDENFDNHIKEGKHFIMFYAPWCSQSQQLAPIWQDLAEMYHTNTSLTMAKVDCTKFKSICKQYNVILYPSLLWFENGERLEEVHGERNHGTLVDYIDEKLSEDDYYREDQKLKNEHSNIVNEDGVTELTASDFENGIQSGITFIKFFAPWCGHCKTLAPTWESLGKKYINNNLINIAKVDCTVQENKSLCNDEKVGGFPTIYLYKNGEKISEYSGSRSLEDLSRFVESHLGHDEL</sequence>
<dbReference type="InterPro" id="IPR013766">
    <property type="entry name" value="Thioredoxin_domain"/>
</dbReference>
<dbReference type="Proteomes" id="UP001516400">
    <property type="component" value="Unassembled WGS sequence"/>
</dbReference>
<dbReference type="GO" id="GO:0012505">
    <property type="term" value="C:endomembrane system"/>
    <property type="evidence" value="ECO:0007669"/>
    <property type="project" value="UniProtKB-ARBA"/>
</dbReference>
<evidence type="ECO:0000256" key="1">
    <source>
        <dbReference type="ARBA" id="ARBA00006347"/>
    </source>
</evidence>
<dbReference type="AlphaFoldDB" id="A0ABD2NJQ0"/>
<evidence type="ECO:0000256" key="3">
    <source>
        <dbReference type="ARBA" id="ARBA00022737"/>
    </source>
</evidence>
<keyword evidence="3" id="KW-0677">Repeat</keyword>
<dbReference type="InterPro" id="IPR017937">
    <property type="entry name" value="Thioredoxin_CS"/>
</dbReference>
<dbReference type="PROSITE" id="PS00194">
    <property type="entry name" value="THIOREDOXIN_1"/>
    <property type="match status" value="2"/>
</dbReference>
<feature type="domain" description="Thioredoxin" evidence="7">
    <location>
        <begin position="254"/>
        <end position="379"/>
    </location>
</feature>
<dbReference type="PRINTS" id="PR00421">
    <property type="entry name" value="THIOREDOXIN"/>
</dbReference>
<keyword evidence="2 6" id="KW-0732">Signal</keyword>
<keyword evidence="9" id="KW-1185">Reference proteome</keyword>
<dbReference type="PROSITE" id="PS51352">
    <property type="entry name" value="THIOREDOXIN_2"/>
    <property type="match status" value="3"/>
</dbReference>
<reference evidence="8 9" key="1">
    <citation type="journal article" date="2021" name="BMC Biol.">
        <title>Horizontally acquired antibacterial genes associated with adaptive radiation of ladybird beetles.</title>
        <authorList>
            <person name="Li H.S."/>
            <person name="Tang X.F."/>
            <person name="Huang Y.H."/>
            <person name="Xu Z.Y."/>
            <person name="Chen M.L."/>
            <person name="Du X.Y."/>
            <person name="Qiu B.Y."/>
            <person name="Chen P.T."/>
            <person name="Zhang W."/>
            <person name="Slipinski A."/>
            <person name="Escalona H.E."/>
            <person name="Waterhouse R.M."/>
            <person name="Zwick A."/>
            <person name="Pang H."/>
        </authorList>
    </citation>
    <scope>NUCLEOTIDE SEQUENCE [LARGE SCALE GENOMIC DNA]</scope>
    <source>
        <strain evidence="8">SYSU2018</strain>
    </source>
</reference>
<dbReference type="InterPro" id="IPR036249">
    <property type="entry name" value="Thioredoxin-like_sf"/>
</dbReference>
<comment type="similarity">
    <text evidence="1 5">Belongs to the protein disulfide isomerase family.</text>
</comment>
<evidence type="ECO:0000256" key="2">
    <source>
        <dbReference type="ARBA" id="ARBA00022729"/>
    </source>
</evidence>
<dbReference type="PANTHER" id="PTHR45672">
    <property type="entry name" value="PROTEIN DISULFIDE-ISOMERASE C17H9.14C-RELATED"/>
    <property type="match status" value="1"/>
</dbReference>
<name>A0ABD2NJQ0_9CUCU</name>
<organism evidence="8 9">
    <name type="scientific">Cryptolaemus montrouzieri</name>
    <dbReference type="NCBI Taxonomy" id="559131"/>
    <lineage>
        <taxon>Eukaryota</taxon>
        <taxon>Metazoa</taxon>
        <taxon>Ecdysozoa</taxon>
        <taxon>Arthropoda</taxon>
        <taxon>Hexapoda</taxon>
        <taxon>Insecta</taxon>
        <taxon>Pterygota</taxon>
        <taxon>Neoptera</taxon>
        <taxon>Endopterygota</taxon>
        <taxon>Coleoptera</taxon>
        <taxon>Polyphaga</taxon>
        <taxon>Cucujiformia</taxon>
        <taxon>Coccinelloidea</taxon>
        <taxon>Coccinellidae</taxon>
        <taxon>Scymninae</taxon>
        <taxon>Scymnini</taxon>
        <taxon>Cryptolaemus</taxon>
    </lineage>
</organism>
<dbReference type="Gene3D" id="3.40.30.10">
    <property type="entry name" value="Glutaredoxin"/>
    <property type="match status" value="3"/>
</dbReference>
<feature type="signal peptide" evidence="6">
    <location>
        <begin position="1"/>
        <end position="18"/>
    </location>
</feature>
<gene>
    <name evidence="8" type="ORF">HHI36_016121</name>
</gene>
<comment type="caution">
    <text evidence="8">The sequence shown here is derived from an EMBL/GenBank/DDBJ whole genome shotgun (WGS) entry which is preliminary data.</text>
</comment>
<evidence type="ECO:0000256" key="4">
    <source>
        <dbReference type="ARBA" id="ARBA00023284"/>
    </source>
</evidence>
<evidence type="ECO:0000259" key="7">
    <source>
        <dbReference type="PROSITE" id="PS51352"/>
    </source>
</evidence>
<keyword evidence="4" id="KW-0676">Redox-active center</keyword>
<dbReference type="SUPFAM" id="SSF52833">
    <property type="entry name" value="Thioredoxin-like"/>
    <property type="match status" value="3"/>
</dbReference>
<dbReference type="NCBIfam" id="TIGR01126">
    <property type="entry name" value="pdi_dom"/>
    <property type="match status" value="1"/>
</dbReference>